<keyword evidence="3 6" id="KW-0112">Calmodulin-binding</keyword>
<dbReference type="InterPro" id="IPR036872">
    <property type="entry name" value="CH_dom_sf"/>
</dbReference>
<dbReference type="InterPro" id="IPR001715">
    <property type="entry name" value="CH_dom"/>
</dbReference>
<accession>A0A7M5U5W3</accession>
<dbReference type="RefSeq" id="XP_066913608.1">
    <property type="nucleotide sequence ID" value="XM_067057507.1"/>
</dbReference>
<dbReference type="InterPro" id="IPR001997">
    <property type="entry name" value="Calponin/LIMCH1"/>
</dbReference>
<sequence length="204" mass="22248">MPSDKIVRPRGYGLTAQLKKKQDAKFDFDLAEDCLTWMKFVLNDGDFTAESSSLPDTISAQSDLMMPLKDGTILCKIMNVVKPGSVKKINTGKMAFKQMENINNFLEGCESIGCKKLDLFQTVDLYEGQNLPQVINGILALGRKAQAIGYDGPELGPTEATENKREFSEETLRAGQGIIGLQAGSNKGASQAGQNFGKTRSIMD</sequence>
<comment type="function">
    <text evidence="5 6">Thin filament-associated protein that is implicated in the regulation and modulation of smooth muscle contraction. It is capable of binding to actin, calmodulin and tropomyosin. The interaction of calponin with actin inhibits the actomyosin Mg-ATPase activity.</text>
</comment>
<evidence type="ECO:0000313" key="9">
    <source>
        <dbReference type="EnsemblMetazoa" id="CLYHEMP006653.1"/>
    </source>
</evidence>
<evidence type="ECO:0000256" key="2">
    <source>
        <dbReference type="ARBA" id="ARBA00022737"/>
    </source>
</evidence>
<feature type="domain" description="Calponin-homology (CH)" evidence="8">
    <location>
        <begin position="28"/>
        <end position="146"/>
    </location>
</feature>
<reference evidence="9" key="1">
    <citation type="submission" date="2021-01" db="UniProtKB">
        <authorList>
            <consortium name="EnsemblMetazoa"/>
        </authorList>
    </citation>
    <scope>IDENTIFICATION</scope>
</reference>
<organism evidence="9 10">
    <name type="scientific">Clytia hemisphaerica</name>
    <dbReference type="NCBI Taxonomy" id="252671"/>
    <lineage>
        <taxon>Eukaryota</taxon>
        <taxon>Metazoa</taxon>
        <taxon>Cnidaria</taxon>
        <taxon>Hydrozoa</taxon>
        <taxon>Hydroidolina</taxon>
        <taxon>Leptothecata</taxon>
        <taxon>Obeliida</taxon>
        <taxon>Clytiidae</taxon>
        <taxon>Clytia</taxon>
    </lineage>
</organism>
<dbReference type="InterPro" id="IPR050606">
    <property type="entry name" value="Calponin-like"/>
</dbReference>
<dbReference type="AlphaFoldDB" id="A0A7M5U5W3"/>
<comment type="similarity">
    <text evidence="1 6">Belongs to the calponin family.</text>
</comment>
<evidence type="ECO:0000256" key="4">
    <source>
        <dbReference type="ARBA" id="ARBA00023203"/>
    </source>
</evidence>
<proteinExistence type="inferred from homology"/>
<name>A0A7M5U5W3_9CNID</name>
<keyword evidence="10" id="KW-1185">Reference proteome</keyword>
<dbReference type="PROSITE" id="PS50021">
    <property type="entry name" value="CH"/>
    <property type="match status" value="1"/>
</dbReference>
<dbReference type="PROSITE" id="PS01052">
    <property type="entry name" value="CALPONIN_1"/>
    <property type="match status" value="1"/>
</dbReference>
<evidence type="ECO:0000256" key="3">
    <source>
        <dbReference type="ARBA" id="ARBA00022860"/>
    </source>
</evidence>
<dbReference type="SMART" id="SM00033">
    <property type="entry name" value="CH"/>
    <property type="match status" value="1"/>
</dbReference>
<keyword evidence="2" id="KW-0677">Repeat</keyword>
<evidence type="ECO:0000313" key="10">
    <source>
        <dbReference type="Proteomes" id="UP000594262"/>
    </source>
</evidence>
<evidence type="ECO:0000259" key="8">
    <source>
        <dbReference type="PROSITE" id="PS50021"/>
    </source>
</evidence>
<keyword evidence="4 6" id="KW-0009">Actin-binding</keyword>
<dbReference type="GO" id="GO:0031032">
    <property type="term" value="P:actomyosin structure organization"/>
    <property type="evidence" value="ECO:0007669"/>
    <property type="project" value="InterPro"/>
</dbReference>
<evidence type="ECO:0000256" key="1">
    <source>
        <dbReference type="ARBA" id="ARBA00009631"/>
    </source>
</evidence>
<dbReference type="PRINTS" id="PR00888">
    <property type="entry name" value="SM22CALPONIN"/>
</dbReference>
<dbReference type="EnsemblMetazoa" id="CLYHEMT006653.1">
    <property type="protein sequence ID" value="CLYHEMP006653.1"/>
    <property type="gene ID" value="CLYHEMG006653"/>
</dbReference>
<dbReference type="Pfam" id="PF00307">
    <property type="entry name" value="CH"/>
    <property type="match status" value="1"/>
</dbReference>
<feature type="region of interest" description="Disordered" evidence="7">
    <location>
        <begin position="184"/>
        <end position="204"/>
    </location>
</feature>
<dbReference type="PANTHER" id="PTHR47385:SF14">
    <property type="entry name" value="TRANSGELIN"/>
    <property type="match status" value="1"/>
</dbReference>
<dbReference type="GO" id="GO:0005516">
    <property type="term" value="F:calmodulin binding"/>
    <property type="evidence" value="ECO:0007669"/>
    <property type="project" value="UniProtKB-KW"/>
</dbReference>
<dbReference type="Gene3D" id="1.10.418.10">
    <property type="entry name" value="Calponin-like domain"/>
    <property type="match status" value="1"/>
</dbReference>
<dbReference type="GO" id="GO:0015629">
    <property type="term" value="C:actin cytoskeleton"/>
    <property type="evidence" value="ECO:0007669"/>
    <property type="project" value="TreeGrafter"/>
</dbReference>
<protein>
    <recommendedName>
        <fullName evidence="6">Calponin</fullName>
    </recommendedName>
</protein>
<dbReference type="PRINTS" id="PR00889">
    <property type="entry name" value="CALPONIN"/>
</dbReference>
<dbReference type="GO" id="GO:0007015">
    <property type="term" value="P:actin filament organization"/>
    <property type="evidence" value="ECO:0007669"/>
    <property type="project" value="TreeGrafter"/>
</dbReference>
<dbReference type="SUPFAM" id="SSF47576">
    <property type="entry name" value="Calponin-homology domain, CH-domain"/>
    <property type="match status" value="1"/>
</dbReference>
<dbReference type="Pfam" id="PF00402">
    <property type="entry name" value="Calponin"/>
    <property type="match status" value="1"/>
</dbReference>
<dbReference type="GeneID" id="136800896"/>
<evidence type="ECO:0000256" key="6">
    <source>
        <dbReference type="RuleBase" id="RU361224"/>
    </source>
</evidence>
<dbReference type="InterPro" id="IPR000557">
    <property type="entry name" value="Calponin_repeat"/>
</dbReference>
<feature type="compositionally biased region" description="Polar residues" evidence="7">
    <location>
        <begin position="184"/>
        <end position="198"/>
    </location>
</feature>
<dbReference type="Proteomes" id="UP000594262">
    <property type="component" value="Unplaced"/>
</dbReference>
<dbReference type="InterPro" id="IPR003096">
    <property type="entry name" value="SM22_calponin"/>
</dbReference>
<dbReference type="GO" id="GO:0051015">
    <property type="term" value="F:actin filament binding"/>
    <property type="evidence" value="ECO:0007669"/>
    <property type="project" value="TreeGrafter"/>
</dbReference>
<dbReference type="PANTHER" id="PTHR47385">
    <property type="entry name" value="CALPONIN"/>
    <property type="match status" value="1"/>
</dbReference>
<dbReference type="OrthoDB" id="21595at2759"/>
<evidence type="ECO:0000256" key="7">
    <source>
        <dbReference type="SAM" id="MobiDB-lite"/>
    </source>
</evidence>
<evidence type="ECO:0000256" key="5">
    <source>
        <dbReference type="ARBA" id="ARBA00025109"/>
    </source>
</evidence>
<dbReference type="PROSITE" id="PS51122">
    <property type="entry name" value="CALPONIN_2"/>
    <property type="match status" value="1"/>
</dbReference>